<dbReference type="GO" id="GO:0005524">
    <property type="term" value="F:ATP binding"/>
    <property type="evidence" value="ECO:0007669"/>
    <property type="project" value="UniProtKB-KW"/>
</dbReference>
<dbReference type="SMART" id="SM00382">
    <property type="entry name" value="AAA"/>
    <property type="match status" value="1"/>
</dbReference>
<dbReference type="InterPro" id="IPR003593">
    <property type="entry name" value="AAA+_ATPase"/>
</dbReference>
<name>A0ABR7LT00_9ACTN</name>
<gene>
    <name evidence="6" type="ORF">HKK74_21120</name>
</gene>
<dbReference type="SUPFAM" id="SSF52540">
    <property type="entry name" value="P-loop containing nucleoside triphosphate hydrolases"/>
    <property type="match status" value="1"/>
</dbReference>
<dbReference type="RefSeq" id="WP_187244991.1">
    <property type="nucleotide sequence ID" value="NZ_BAAAOK010000037.1"/>
</dbReference>
<organism evidence="6 7">
    <name type="scientific">Actinomadura alba</name>
    <dbReference type="NCBI Taxonomy" id="406431"/>
    <lineage>
        <taxon>Bacteria</taxon>
        <taxon>Bacillati</taxon>
        <taxon>Actinomycetota</taxon>
        <taxon>Actinomycetes</taxon>
        <taxon>Streptosporangiales</taxon>
        <taxon>Thermomonosporaceae</taxon>
        <taxon>Actinomadura</taxon>
    </lineage>
</organism>
<dbReference type="PANTHER" id="PTHR24220:SF685">
    <property type="entry name" value="ABC TRANSPORTER RELATED"/>
    <property type="match status" value="1"/>
</dbReference>
<keyword evidence="1" id="KW-0813">Transport</keyword>
<dbReference type="InterPro" id="IPR003439">
    <property type="entry name" value="ABC_transporter-like_ATP-bd"/>
</dbReference>
<proteinExistence type="predicted"/>
<reference evidence="6 7" key="1">
    <citation type="submission" date="2020-06" db="EMBL/GenBank/DDBJ databases">
        <title>Actinomadura xiongansis sp. nov., isolated from soil of Baiyangdian.</title>
        <authorList>
            <person name="Zhang X."/>
        </authorList>
    </citation>
    <scope>NUCLEOTIDE SEQUENCE [LARGE SCALE GENOMIC DNA]</scope>
    <source>
        <strain evidence="6 7">HBUM206468</strain>
    </source>
</reference>
<dbReference type="InterPro" id="IPR027417">
    <property type="entry name" value="P-loop_NTPase"/>
</dbReference>
<keyword evidence="2" id="KW-0547">Nucleotide-binding</keyword>
<dbReference type="PROSITE" id="PS50893">
    <property type="entry name" value="ABC_TRANSPORTER_2"/>
    <property type="match status" value="1"/>
</dbReference>
<dbReference type="Pfam" id="PF00005">
    <property type="entry name" value="ABC_tran"/>
    <property type="match status" value="1"/>
</dbReference>
<keyword evidence="3 6" id="KW-0067">ATP-binding</keyword>
<evidence type="ECO:0000256" key="2">
    <source>
        <dbReference type="ARBA" id="ARBA00022741"/>
    </source>
</evidence>
<sequence length="263" mass="27957">MNGTFRDATAEGRAPRPPAEPDAAPAVSAAEVSKVYGTGDAAVHALRGVTVGFARGAFTAIMGPSGSGKSTLMHCLAGLDVVTRGSVVLGDVEITELTDKRLTLLRRERVGFVFQAFNLLPTLTAEQNILLPVELAGGRADREWFDHVIGVLGLRDRLAHRPSELSGGQQQRVACARALVSRPEVIFADEPTGNLDSRSGAEVLGFLRTSVREMGQTIIMVTHDPVAASYADRVVFLHDGEVVSELYGPTSGGVLDELKRLGD</sequence>
<evidence type="ECO:0000259" key="5">
    <source>
        <dbReference type="PROSITE" id="PS50893"/>
    </source>
</evidence>
<dbReference type="InterPro" id="IPR017911">
    <property type="entry name" value="MacB-like_ATP-bd"/>
</dbReference>
<keyword evidence="7" id="KW-1185">Reference proteome</keyword>
<dbReference type="CDD" id="cd03255">
    <property type="entry name" value="ABC_MJ0796_LolCDE_FtsE"/>
    <property type="match status" value="1"/>
</dbReference>
<dbReference type="EMBL" id="JABVEC010000016">
    <property type="protein sequence ID" value="MBC6467977.1"/>
    <property type="molecule type" value="Genomic_DNA"/>
</dbReference>
<dbReference type="Proteomes" id="UP000805614">
    <property type="component" value="Unassembled WGS sequence"/>
</dbReference>
<evidence type="ECO:0000256" key="3">
    <source>
        <dbReference type="ARBA" id="ARBA00022840"/>
    </source>
</evidence>
<evidence type="ECO:0000313" key="6">
    <source>
        <dbReference type="EMBL" id="MBC6467977.1"/>
    </source>
</evidence>
<dbReference type="InterPro" id="IPR015854">
    <property type="entry name" value="ABC_transpr_LolD-like"/>
</dbReference>
<accession>A0ABR7LT00</accession>
<dbReference type="Gene3D" id="3.40.50.300">
    <property type="entry name" value="P-loop containing nucleotide triphosphate hydrolases"/>
    <property type="match status" value="1"/>
</dbReference>
<feature type="region of interest" description="Disordered" evidence="4">
    <location>
        <begin position="1"/>
        <end position="24"/>
    </location>
</feature>
<evidence type="ECO:0000313" key="7">
    <source>
        <dbReference type="Proteomes" id="UP000805614"/>
    </source>
</evidence>
<feature type="domain" description="ABC transporter" evidence="5">
    <location>
        <begin position="27"/>
        <end position="258"/>
    </location>
</feature>
<comment type="caution">
    <text evidence="6">The sequence shown here is derived from an EMBL/GenBank/DDBJ whole genome shotgun (WGS) entry which is preliminary data.</text>
</comment>
<evidence type="ECO:0000256" key="4">
    <source>
        <dbReference type="SAM" id="MobiDB-lite"/>
    </source>
</evidence>
<protein>
    <submittedName>
        <fullName evidence="6">ABC transporter ATP-binding protein</fullName>
    </submittedName>
</protein>
<dbReference type="PANTHER" id="PTHR24220">
    <property type="entry name" value="IMPORT ATP-BINDING PROTEIN"/>
    <property type="match status" value="1"/>
</dbReference>
<evidence type="ECO:0000256" key="1">
    <source>
        <dbReference type="ARBA" id="ARBA00022448"/>
    </source>
</evidence>